<feature type="compositionally biased region" description="Basic and acidic residues" evidence="4">
    <location>
        <begin position="359"/>
        <end position="376"/>
    </location>
</feature>
<dbReference type="GO" id="GO:0006355">
    <property type="term" value="P:regulation of DNA-templated transcription"/>
    <property type="evidence" value="ECO:0007669"/>
    <property type="project" value="TreeGrafter"/>
</dbReference>
<sequence>MSSCLSGGGRAYRLELDIFKSPTTSWTSNSSSPSSTLSESSNSPLTISTRKARTPRKRPNQTYNEAAAILSTAYPKLFPTKHLTKPCKFTKSHNSKTPFLFEPSDVFMPFPVIDNSEYLLHYPPILERPNSHIEPKGSNPFEKSCQSPGEINSQGSFLDVCDEYEEDFDAESILDEEIEEGIDSIMGKLSMENGPMNDSSSYSYSYSSTHTNTCSYGYPVGLGFDLGHGIRRELRAMRNVDKGDDWWRFPSVNVGHITQKLAKIPVNKKKKNVEKKSSESARQESFPSTKPNKEQSASTASSDESIPQPNAGLLLKLNYDNVMNSWSDKGSPFYSDAPGAESAGNDVQARLAQIDLFPENRGERGTTVPRCKEKPRTRVSSKKIGYQVKEVNANRRPRTKGNVARAATSSSKDGASG</sequence>
<feature type="domain" description="CCT" evidence="5">
    <location>
        <begin position="364"/>
        <end position="406"/>
    </location>
</feature>
<dbReference type="InParanoid" id="A0A6I9TAS2"/>
<name>A0A6I9TAS2_SESIN</name>
<dbReference type="KEGG" id="sind:105161664"/>
<gene>
    <name evidence="7" type="primary">LOC105161664</name>
</gene>
<proteinExistence type="predicted"/>
<dbReference type="PANTHER" id="PTHR31874:SF10">
    <property type="entry name" value="PROTEIN CHLOROPLAST IMPORT APPARATUS 2"/>
    <property type="match status" value="1"/>
</dbReference>
<dbReference type="OrthoDB" id="153872at2759"/>
<dbReference type="PROSITE" id="PS51017">
    <property type="entry name" value="CCT"/>
    <property type="match status" value="1"/>
</dbReference>
<reference evidence="7" key="1">
    <citation type="submission" date="2025-08" db="UniProtKB">
        <authorList>
            <consortium name="RefSeq"/>
        </authorList>
    </citation>
    <scope>IDENTIFICATION</scope>
</reference>
<evidence type="ECO:0000313" key="6">
    <source>
        <dbReference type="Proteomes" id="UP000504604"/>
    </source>
</evidence>
<feature type="compositionally biased region" description="Polar residues" evidence="4">
    <location>
        <begin position="283"/>
        <end position="308"/>
    </location>
</feature>
<evidence type="ECO:0000256" key="4">
    <source>
        <dbReference type="SAM" id="MobiDB-lite"/>
    </source>
</evidence>
<keyword evidence="6" id="KW-1185">Reference proteome</keyword>
<dbReference type="PANTHER" id="PTHR31874">
    <property type="entry name" value="CCT MOTIF FAMILY PROTEIN, EXPRESSED"/>
    <property type="match status" value="1"/>
</dbReference>
<organism evidence="6 7">
    <name type="scientific">Sesamum indicum</name>
    <name type="common">Oriental sesame</name>
    <name type="synonym">Sesamum orientale</name>
    <dbReference type="NCBI Taxonomy" id="4182"/>
    <lineage>
        <taxon>Eukaryota</taxon>
        <taxon>Viridiplantae</taxon>
        <taxon>Streptophyta</taxon>
        <taxon>Embryophyta</taxon>
        <taxon>Tracheophyta</taxon>
        <taxon>Spermatophyta</taxon>
        <taxon>Magnoliopsida</taxon>
        <taxon>eudicotyledons</taxon>
        <taxon>Gunneridae</taxon>
        <taxon>Pentapetalae</taxon>
        <taxon>asterids</taxon>
        <taxon>lamiids</taxon>
        <taxon>Lamiales</taxon>
        <taxon>Pedaliaceae</taxon>
        <taxon>Sesamum</taxon>
    </lineage>
</organism>
<dbReference type="InterPro" id="IPR052453">
    <property type="entry name" value="CONSTANS-like_ZF"/>
</dbReference>
<evidence type="ECO:0000256" key="3">
    <source>
        <dbReference type="PROSITE-ProRule" id="PRU00357"/>
    </source>
</evidence>
<feature type="region of interest" description="Disordered" evidence="4">
    <location>
        <begin position="23"/>
        <end position="61"/>
    </location>
</feature>
<feature type="compositionally biased region" description="Low complexity" evidence="4">
    <location>
        <begin position="23"/>
        <end position="46"/>
    </location>
</feature>
<feature type="region of interest" description="Disordered" evidence="4">
    <location>
        <begin position="359"/>
        <end position="417"/>
    </location>
</feature>
<feature type="compositionally biased region" description="Polar residues" evidence="4">
    <location>
        <begin position="407"/>
        <end position="417"/>
    </location>
</feature>
<accession>A0A6I9TAS2</accession>
<evidence type="ECO:0000256" key="1">
    <source>
        <dbReference type="ARBA" id="ARBA00004123"/>
    </source>
</evidence>
<comment type="subcellular location">
    <subcellularLocation>
        <location evidence="1 3">Nucleus</location>
    </subcellularLocation>
</comment>
<protein>
    <submittedName>
        <fullName evidence="7">Protein CHLOROPLAST IMPORT APPARATUS 2-like</fullName>
    </submittedName>
</protein>
<evidence type="ECO:0000313" key="7">
    <source>
        <dbReference type="RefSeq" id="XP_011077738.1"/>
    </source>
</evidence>
<dbReference type="GeneID" id="105161664"/>
<dbReference type="RefSeq" id="XP_011077738.1">
    <property type="nucleotide sequence ID" value="XM_011079436.2"/>
</dbReference>
<evidence type="ECO:0000259" key="5">
    <source>
        <dbReference type="PROSITE" id="PS51017"/>
    </source>
</evidence>
<dbReference type="InterPro" id="IPR010402">
    <property type="entry name" value="CCT_domain"/>
</dbReference>
<dbReference type="AlphaFoldDB" id="A0A6I9TAS2"/>
<dbReference type="GO" id="GO:0005634">
    <property type="term" value="C:nucleus"/>
    <property type="evidence" value="ECO:0007669"/>
    <property type="project" value="UniProtKB-SubCell"/>
</dbReference>
<keyword evidence="2 3" id="KW-0539">Nucleus</keyword>
<dbReference type="Gramene" id="SIN_1007726.t">
    <property type="protein sequence ID" value="SIN_1007726.t"/>
    <property type="gene ID" value="SIN_1007726"/>
</dbReference>
<feature type="region of interest" description="Disordered" evidence="4">
    <location>
        <begin position="265"/>
        <end position="309"/>
    </location>
</feature>
<feature type="compositionally biased region" description="Basic residues" evidence="4">
    <location>
        <begin position="50"/>
        <end position="59"/>
    </location>
</feature>
<evidence type="ECO:0000256" key="2">
    <source>
        <dbReference type="ARBA" id="ARBA00023242"/>
    </source>
</evidence>
<dbReference type="FunCoup" id="A0A6I9TAS2">
    <property type="interactions" value="954"/>
</dbReference>
<dbReference type="Proteomes" id="UP000504604">
    <property type="component" value="Linkage group LG5"/>
</dbReference>